<dbReference type="AlphaFoldDB" id="A0A385Q130"/>
<protein>
    <submittedName>
        <fullName evidence="2">Uncharacterized protein</fullName>
    </submittedName>
</protein>
<dbReference type="RefSeq" id="WP_111524591.1">
    <property type="nucleotide sequence ID" value="NZ_CP032364.1"/>
</dbReference>
<keyword evidence="3" id="KW-1185">Reference proteome</keyword>
<evidence type="ECO:0000256" key="1">
    <source>
        <dbReference type="SAM" id="MobiDB-lite"/>
    </source>
</evidence>
<feature type="compositionally biased region" description="Basic and acidic residues" evidence="1">
    <location>
        <begin position="81"/>
        <end position="97"/>
    </location>
</feature>
<name>A0A385Q130_9FIRM</name>
<evidence type="ECO:0000313" key="3">
    <source>
        <dbReference type="Proteomes" id="UP000265562"/>
    </source>
</evidence>
<reference evidence="2 3" key="1">
    <citation type="submission" date="2018-09" db="EMBL/GenBank/DDBJ databases">
        <title>Genome sequencing of Lachnoanaerobaculum umeaense DSM 23576.</title>
        <authorList>
            <person name="Kook J.-K."/>
            <person name="Park S.-N."/>
            <person name="Lim Y.K."/>
        </authorList>
    </citation>
    <scope>NUCLEOTIDE SEQUENCE [LARGE SCALE GENOMIC DNA]</scope>
    <source>
        <strain evidence="3">DSM 23576 \ CCUG 58757</strain>
    </source>
</reference>
<dbReference type="EMBL" id="CP032364">
    <property type="protein sequence ID" value="AYB00071.1"/>
    <property type="molecule type" value="Genomic_DNA"/>
</dbReference>
<feature type="region of interest" description="Disordered" evidence="1">
    <location>
        <begin position="81"/>
        <end position="102"/>
    </location>
</feature>
<dbReference type="Proteomes" id="UP000265562">
    <property type="component" value="Chromosome"/>
</dbReference>
<proteinExistence type="predicted"/>
<evidence type="ECO:0000313" key="2">
    <source>
        <dbReference type="EMBL" id="AYB00071.1"/>
    </source>
</evidence>
<organism evidence="2 3">
    <name type="scientific">Lachnoanaerobaculum umeaense</name>
    <dbReference type="NCBI Taxonomy" id="617123"/>
    <lineage>
        <taxon>Bacteria</taxon>
        <taxon>Bacillati</taxon>
        <taxon>Bacillota</taxon>
        <taxon>Clostridia</taxon>
        <taxon>Lachnospirales</taxon>
        <taxon>Lachnospiraceae</taxon>
        <taxon>Lachnoanaerobaculum</taxon>
    </lineage>
</organism>
<dbReference type="KEGG" id="lua:D4A81_08985"/>
<accession>A0A385Q130</accession>
<sequence length="140" mass="14983">MGGRGSASAGGGAGGGASAGGGSIKSLEARKKALGDKMASLVRQTDKDGQMTSKARKEYYATKSKRDDVVQKLSKAYKADAEARSKQAKSEPTEKKTFVNGYGEATDREITSTTYERAQKRLTKSVERWFTGYAKRSGRG</sequence>
<feature type="region of interest" description="Disordered" evidence="1">
    <location>
        <begin position="1"/>
        <end position="23"/>
    </location>
</feature>
<gene>
    <name evidence="2" type="ORF">D4A81_08985</name>
</gene>